<dbReference type="SUPFAM" id="SSF53756">
    <property type="entry name" value="UDP-Glycosyltransferase/glycogen phosphorylase"/>
    <property type="match status" value="1"/>
</dbReference>
<dbReference type="GeneID" id="111295922"/>
<dbReference type="PANTHER" id="PTHR11926">
    <property type="entry name" value="GLUCOSYL/GLUCURONOSYL TRANSFERASES"/>
    <property type="match status" value="1"/>
</dbReference>
<keyword evidence="6" id="KW-1185">Reference proteome</keyword>
<dbReference type="CDD" id="cd03784">
    <property type="entry name" value="GT1_Gtf-like"/>
    <property type="match status" value="1"/>
</dbReference>
<dbReference type="InterPro" id="IPR035595">
    <property type="entry name" value="UDP_glycos_trans_CS"/>
</dbReference>
<evidence type="ECO:0000256" key="2">
    <source>
        <dbReference type="ARBA" id="ARBA00022676"/>
    </source>
</evidence>
<sequence length="497" mass="55604">MESGRSQASPHVLIFPLPIQGPVNAMLKLAELCATSGLKVSFLNSEYNHNRLVRFANIHSRFGKYPGFEFRTISDGLPRDHPRSGSRFMEIFEAMNLRTKPLLKDMLVEISPPVDCIIGDGILGFVLDVANELGIPIINCCTIGACYLWSNYSIPDMIEAGELPIKGSEDMDRPITAVPGMEKFLRCRDLPSFCRASNMSDSTLLRYGTVTRKSLTACGLILNTFEELEGPILSQIRTKCPNIYTIGPLNEHFKIRLSPENEVSSQSSNCFWEVDRNCMSWLDKQPNQSVVYVSFGSIAVMSDEQILEFWHGLVNSKKRFLWVVRPNSVAGKGFQGEDTPVELVEGTKERGYIVGWAPQEDVLGHQAVGGFLTHSGWNSTMESIVAGVPMLCWPYFADQQLNSRFVGEVWKLGIDMKDACDRKIIEKMVNDLMVERRDEFVKSAAEMARLAKACVTVGGPSYCNFDRLIEDIKSISLHNHDCCWPIRNSQTTNSCSG</sequence>
<evidence type="ECO:0000313" key="7">
    <source>
        <dbReference type="RefSeq" id="XP_022745503.1"/>
    </source>
</evidence>
<gene>
    <name evidence="7" type="primary">LOC111295922</name>
</gene>
<dbReference type="Pfam" id="PF00201">
    <property type="entry name" value="UDPGT"/>
    <property type="match status" value="1"/>
</dbReference>
<dbReference type="FunFam" id="3.40.50.2000:FF:000040">
    <property type="entry name" value="UDP-glycosyltransferase 76C1"/>
    <property type="match status" value="1"/>
</dbReference>
<proteinExistence type="inferred from homology"/>
<dbReference type="AlphaFoldDB" id="A0A6P5YYD3"/>
<dbReference type="GO" id="GO:0080043">
    <property type="term" value="F:quercetin 3-O-glucosyltransferase activity"/>
    <property type="evidence" value="ECO:0007669"/>
    <property type="project" value="TreeGrafter"/>
</dbReference>
<dbReference type="Proteomes" id="UP000515121">
    <property type="component" value="Unplaced"/>
</dbReference>
<dbReference type="PANTHER" id="PTHR11926:SF1392">
    <property type="entry name" value="GLYCOSYLTRANSFERASE"/>
    <property type="match status" value="1"/>
</dbReference>
<dbReference type="InterPro" id="IPR002213">
    <property type="entry name" value="UDP_glucos_trans"/>
</dbReference>
<dbReference type="KEGG" id="dzi:111295922"/>
<dbReference type="Gene3D" id="3.40.50.2000">
    <property type="entry name" value="Glycogen Phosphorylase B"/>
    <property type="match status" value="2"/>
</dbReference>
<name>A0A6P5YYD3_DURZI</name>
<dbReference type="PROSITE" id="PS00375">
    <property type="entry name" value="UDPGT"/>
    <property type="match status" value="1"/>
</dbReference>
<dbReference type="OrthoDB" id="5835829at2759"/>
<dbReference type="GO" id="GO:0080044">
    <property type="term" value="F:quercetin 7-O-glucosyltransferase activity"/>
    <property type="evidence" value="ECO:0007669"/>
    <property type="project" value="TreeGrafter"/>
</dbReference>
<evidence type="ECO:0000256" key="5">
    <source>
        <dbReference type="RuleBase" id="RU362057"/>
    </source>
</evidence>
<protein>
    <recommendedName>
        <fullName evidence="5">Glycosyltransferase</fullName>
        <ecNumber evidence="5">2.4.1.-</ecNumber>
    </recommendedName>
</protein>
<evidence type="ECO:0000313" key="6">
    <source>
        <dbReference type="Proteomes" id="UP000515121"/>
    </source>
</evidence>
<dbReference type="RefSeq" id="XP_022745503.1">
    <property type="nucleotide sequence ID" value="XM_022889768.1"/>
</dbReference>
<keyword evidence="3 4" id="KW-0808">Transferase</keyword>
<accession>A0A6P5YYD3</accession>
<organism evidence="6 7">
    <name type="scientific">Durio zibethinus</name>
    <name type="common">Durian</name>
    <dbReference type="NCBI Taxonomy" id="66656"/>
    <lineage>
        <taxon>Eukaryota</taxon>
        <taxon>Viridiplantae</taxon>
        <taxon>Streptophyta</taxon>
        <taxon>Embryophyta</taxon>
        <taxon>Tracheophyta</taxon>
        <taxon>Spermatophyta</taxon>
        <taxon>Magnoliopsida</taxon>
        <taxon>eudicotyledons</taxon>
        <taxon>Gunneridae</taxon>
        <taxon>Pentapetalae</taxon>
        <taxon>rosids</taxon>
        <taxon>malvids</taxon>
        <taxon>Malvales</taxon>
        <taxon>Malvaceae</taxon>
        <taxon>Helicteroideae</taxon>
        <taxon>Durio</taxon>
    </lineage>
</organism>
<dbReference type="EC" id="2.4.1.-" evidence="5"/>
<evidence type="ECO:0000256" key="1">
    <source>
        <dbReference type="ARBA" id="ARBA00009995"/>
    </source>
</evidence>
<reference evidence="7" key="1">
    <citation type="submission" date="2025-08" db="UniProtKB">
        <authorList>
            <consortium name="RefSeq"/>
        </authorList>
    </citation>
    <scope>IDENTIFICATION</scope>
    <source>
        <tissue evidence="7">Fruit stalk</tissue>
    </source>
</reference>
<evidence type="ECO:0000256" key="3">
    <source>
        <dbReference type="ARBA" id="ARBA00022679"/>
    </source>
</evidence>
<evidence type="ECO:0000256" key="4">
    <source>
        <dbReference type="RuleBase" id="RU003718"/>
    </source>
</evidence>
<keyword evidence="2 4" id="KW-0328">Glycosyltransferase</keyword>
<comment type="similarity">
    <text evidence="1 4">Belongs to the UDP-glycosyltransferase family.</text>
</comment>